<reference evidence="10" key="1">
    <citation type="submission" date="2006-10" db="EMBL/GenBank/DDBJ databases">
        <authorList>
            <person name="Amadeo P."/>
            <person name="Zhao Q."/>
            <person name="Wortman J."/>
            <person name="Fraser-Liggett C."/>
            <person name="Carlton J."/>
        </authorList>
    </citation>
    <scope>NUCLEOTIDE SEQUENCE</scope>
    <source>
        <strain evidence="10">G3</strain>
    </source>
</reference>
<dbReference type="GO" id="GO:0007155">
    <property type="term" value="P:cell adhesion"/>
    <property type="evidence" value="ECO:0007669"/>
    <property type="project" value="InterPro"/>
</dbReference>
<dbReference type="GO" id="GO:0004222">
    <property type="term" value="F:metalloendopeptidase activity"/>
    <property type="evidence" value="ECO:0007669"/>
    <property type="project" value="InterPro"/>
</dbReference>
<evidence type="ECO:0000313" key="11">
    <source>
        <dbReference type="Proteomes" id="UP000001542"/>
    </source>
</evidence>
<dbReference type="SUPFAM" id="SSF55486">
    <property type="entry name" value="Metalloproteases ('zincins'), catalytic domain"/>
    <property type="match status" value="1"/>
</dbReference>
<dbReference type="GO" id="GO:0016020">
    <property type="term" value="C:membrane"/>
    <property type="evidence" value="ECO:0007669"/>
    <property type="project" value="InterPro"/>
</dbReference>
<gene>
    <name evidence="10" type="ORF">TVAG_030830</name>
</gene>
<dbReference type="AlphaFoldDB" id="A2EYJ1"/>
<keyword evidence="6 7" id="KW-0482">Metalloprotease</keyword>
<dbReference type="FunFam" id="3.90.132.10:FF:000006">
    <property type="entry name" value="GP63-like"/>
    <property type="match status" value="1"/>
</dbReference>
<evidence type="ECO:0000256" key="5">
    <source>
        <dbReference type="ARBA" id="ARBA00022833"/>
    </source>
</evidence>
<dbReference type="RefSeq" id="XP_001314584.1">
    <property type="nucleotide sequence ID" value="XM_001314555.1"/>
</dbReference>
<proteinExistence type="inferred from homology"/>
<feature type="region of interest" description="Disordered" evidence="8">
    <location>
        <begin position="593"/>
        <end position="612"/>
    </location>
</feature>
<accession>A2EYJ1</accession>
<keyword evidence="9" id="KW-0472">Membrane</keyword>
<evidence type="ECO:0000256" key="2">
    <source>
        <dbReference type="ARBA" id="ARBA00022670"/>
    </source>
</evidence>
<dbReference type="VEuPathDB" id="TrichDB:TVAGG3_0586100"/>
<dbReference type="EMBL" id="DS113541">
    <property type="protein sequence ID" value="EAY02267.1"/>
    <property type="molecule type" value="Genomic_DNA"/>
</dbReference>
<keyword evidence="11" id="KW-1185">Reference proteome</keyword>
<reference evidence="10" key="2">
    <citation type="journal article" date="2007" name="Science">
        <title>Draft genome sequence of the sexually transmitted pathogen Trichomonas vaginalis.</title>
        <authorList>
            <person name="Carlton J.M."/>
            <person name="Hirt R.P."/>
            <person name="Silva J.C."/>
            <person name="Delcher A.L."/>
            <person name="Schatz M."/>
            <person name="Zhao Q."/>
            <person name="Wortman J.R."/>
            <person name="Bidwell S.L."/>
            <person name="Alsmark U.C.M."/>
            <person name="Besteiro S."/>
            <person name="Sicheritz-Ponten T."/>
            <person name="Noel C.J."/>
            <person name="Dacks J.B."/>
            <person name="Foster P.G."/>
            <person name="Simillion C."/>
            <person name="Van de Peer Y."/>
            <person name="Miranda-Saavedra D."/>
            <person name="Barton G.J."/>
            <person name="Westrop G.D."/>
            <person name="Mueller S."/>
            <person name="Dessi D."/>
            <person name="Fiori P.L."/>
            <person name="Ren Q."/>
            <person name="Paulsen I."/>
            <person name="Zhang H."/>
            <person name="Bastida-Corcuera F.D."/>
            <person name="Simoes-Barbosa A."/>
            <person name="Brown M.T."/>
            <person name="Hayes R.D."/>
            <person name="Mukherjee M."/>
            <person name="Okumura C.Y."/>
            <person name="Schneider R."/>
            <person name="Smith A.J."/>
            <person name="Vanacova S."/>
            <person name="Villalvazo M."/>
            <person name="Haas B.J."/>
            <person name="Pertea M."/>
            <person name="Feldblyum T.V."/>
            <person name="Utterback T.R."/>
            <person name="Shu C.L."/>
            <person name="Osoegawa K."/>
            <person name="de Jong P.J."/>
            <person name="Hrdy I."/>
            <person name="Horvathova L."/>
            <person name="Zubacova Z."/>
            <person name="Dolezal P."/>
            <person name="Malik S.B."/>
            <person name="Logsdon J.M. Jr."/>
            <person name="Henze K."/>
            <person name="Gupta A."/>
            <person name="Wang C.C."/>
            <person name="Dunne R.L."/>
            <person name="Upcroft J.A."/>
            <person name="Upcroft P."/>
            <person name="White O."/>
            <person name="Salzberg S.L."/>
            <person name="Tang P."/>
            <person name="Chiu C.-H."/>
            <person name="Lee Y.-S."/>
            <person name="Embley T.M."/>
            <person name="Coombs G.H."/>
            <person name="Mottram J.C."/>
            <person name="Tachezy J."/>
            <person name="Fraser-Liggett C.M."/>
            <person name="Johnson P.J."/>
        </authorList>
    </citation>
    <scope>NUCLEOTIDE SEQUENCE [LARGE SCALE GENOMIC DNA]</scope>
    <source>
        <strain evidence="10">G3</strain>
    </source>
</reference>
<feature type="transmembrane region" description="Helical" evidence="9">
    <location>
        <begin position="563"/>
        <end position="585"/>
    </location>
</feature>
<dbReference type="GO" id="GO:0046872">
    <property type="term" value="F:metal ion binding"/>
    <property type="evidence" value="ECO:0007669"/>
    <property type="project" value="UniProtKB-KW"/>
</dbReference>
<dbReference type="GO" id="GO:0005737">
    <property type="term" value="C:cytoplasm"/>
    <property type="evidence" value="ECO:0000318"/>
    <property type="project" value="GO_Central"/>
</dbReference>
<dbReference type="PANTHER" id="PTHR10942:SF0">
    <property type="entry name" value="LEISHMANOLYSIN-LIKE PEPTIDASE"/>
    <property type="match status" value="1"/>
</dbReference>
<dbReference type="KEGG" id="tva:4760104"/>
<dbReference type="FunFam" id="3.10.170.20:FF:000013">
    <property type="match status" value="1"/>
</dbReference>
<keyword evidence="4" id="KW-0378">Hydrolase</keyword>
<name>A2EYJ1_TRIV3</name>
<organism evidence="10 11">
    <name type="scientific">Trichomonas vaginalis (strain ATCC PRA-98 / G3)</name>
    <dbReference type="NCBI Taxonomy" id="412133"/>
    <lineage>
        <taxon>Eukaryota</taxon>
        <taxon>Metamonada</taxon>
        <taxon>Parabasalia</taxon>
        <taxon>Trichomonadida</taxon>
        <taxon>Trichomonadidae</taxon>
        <taxon>Trichomonas</taxon>
    </lineage>
</organism>
<evidence type="ECO:0000256" key="3">
    <source>
        <dbReference type="ARBA" id="ARBA00022723"/>
    </source>
</evidence>
<dbReference type="GO" id="GO:0008233">
    <property type="term" value="F:peptidase activity"/>
    <property type="evidence" value="ECO:0000318"/>
    <property type="project" value="GO_Central"/>
</dbReference>
<dbReference type="VEuPathDB" id="TrichDB:TVAG_030830"/>
<feature type="compositionally biased region" description="Polar residues" evidence="8">
    <location>
        <begin position="603"/>
        <end position="612"/>
    </location>
</feature>
<evidence type="ECO:0000256" key="1">
    <source>
        <dbReference type="ARBA" id="ARBA00005860"/>
    </source>
</evidence>
<evidence type="ECO:0000256" key="4">
    <source>
        <dbReference type="ARBA" id="ARBA00022801"/>
    </source>
</evidence>
<keyword evidence="5 7" id="KW-0862">Zinc</keyword>
<evidence type="ECO:0000256" key="8">
    <source>
        <dbReference type="SAM" id="MobiDB-lite"/>
    </source>
</evidence>
<dbReference type="Gene3D" id="3.10.170.20">
    <property type="match status" value="1"/>
</dbReference>
<evidence type="ECO:0000256" key="7">
    <source>
        <dbReference type="PIRSR" id="PIRSR601577-2"/>
    </source>
</evidence>
<keyword evidence="3 7" id="KW-0479">Metal-binding</keyword>
<comment type="similarity">
    <text evidence="1">Belongs to the peptidase M8 family.</text>
</comment>
<dbReference type="GO" id="GO:0006508">
    <property type="term" value="P:proteolysis"/>
    <property type="evidence" value="ECO:0007669"/>
    <property type="project" value="UniProtKB-KW"/>
</dbReference>
<keyword evidence="9" id="KW-1133">Transmembrane helix</keyword>
<keyword evidence="2" id="KW-0645">Protease</keyword>
<dbReference type="InterPro" id="IPR001577">
    <property type="entry name" value="Peptidase_M8"/>
</dbReference>
<dbReference type="InParanoid" id="A2EYJ1"/>
<sequence>MLFMLFLLVKSFDNAYFTDDGQLILPEPIVVDTYPYGTRQNLDESGWKNIRIKLNYSYITGELRESLSCYEVGQVIQLTSSKSVTCTKEMIVSNKDLTNLTIAMNNLKSFAEKFLRVIPTPNQDYDIEYFVKIIRYPRGSDVIAKAGALTRDKFERPLQAHVLIKDLELPNYVSEFETNTSAFANVMFHEFTHALYALQQNYHYRNSTLFYPERRAFCSMKKYGKTYKFITGPYSHIFAQKHYGIDVFEGDDKNCTSGIEIEDGGGPDTKGFHIKASRFYSDLNIGMSTQSNGMKFERITDATIAILQDTGNYICNWSMAQPLVWGNPESQIGGKPIKDFALGPPQLVFPKHYLKQQDEYQMIPFYYQPDYVGFDFKYFALDFGLQRGSDCSGDWEKLCTNQEFYNPLKKNRLCHHDIFDYTMVKVPYEAYCEKGEAMIPGYAYCRKYICNKYESFTLITPELKDIYGNQTNLTCTKENPNKIITAESTYYSGYTNITCVHPELFCRTVKLSEMHFVRDPLDPDLNVRQLDDYDNNIINNSNNNNETDEKSNSTNKSNNIIKIVIPCVVVGVIIIAAIIITVIVIRKKRHSNKDKSDNDIELNDQQNDYLPN</sequence>
<feature type="binding site" evidence="7">
    <location>
        <position position="273"/>
    </location>
    <ligand>
        <name>Zn(2+)</name>
        <dbReference type="ChEBI" id="CHEBI:29105"/>
        <note>catalytic</note>
    </ligand>
</feature>
<evidence type="ECO:0000313" key="10">
    <source>
        <dbReference type="EMBL" id="EAY02267.1"/>
    </source>
</evidence>
<evidence type="ECO:0000256" key="6">
    <source>
        <dbReference type="ARBA" id="ARBA00023049"/>
    </source>
</evidence>
<comment type="cofactor">
    <cofactor evidence="7">
        <name>Zn(2+)</name>
        <dbReference type="ChEBI" id="CHEBI:29105"/>
    </cofactor>
    <text evidence="7">Binds 1 zinc ion per subunit.</text>
</comment>
<evidence type="ECO:0000256" key="9">
    <source>
        <dbReference type="SAM" id="Phobius"/>
    </source>
</evidence>
<dbReference type="Pfam" id="PF01457">
    <property type="entry name" value="Peptidase_M8"/>
    <property type="match status" value="1"/>
</dbReference>
<protein>
    <submittedName>
        <fullName evidence="10">GP63-like</fullName>
    </submittedName>
</protein>
<dbReference type="PANTHER" id="PTHR10942">
    <property type="entry name" value="LEISHMANOLYSIN-LIKE PEPTIDASE"/>
    <property type="match status" value="1"/>
</dbReference>
<keyword evidence="9" id="KW-0812">Transmembrane</keyword>
<dbReference type="Proteomes" id="UP000001542">
    <property type="component" value="Unassembled WGS sequence"/>
</dbReference>
<dbReference type="Gene3D" id="3.90.132.10">
    <property type="entry name" value="Leishmanolysin , domain 2"/>
    <property type="match status" value="1"/>
</dbReference>